<evidence type="ECO:0000256" key="2">
    <source>
        <dbReference type="ARBA" id="ARBA00022692"/>
    </source>
</evidence>
<evidence type="ECO:0000313" key="10">
    <source>
        <dbReference type="Proteomes" id="UP001497600"/>
    </source>
</evidence>
<feature type="transmembrane region" description="Helical" evidence="8">
    <location>
        <begin position="171"/>
        <end position="189"/>
    </location>
</feature>
<evidence type="ECO:0000256" key="7">
    <source>
        <dbReference type="SAM" id="MobiDB-lite"/>
    </source>
</evidence>
<comment type="similarity">
    <text evidence="5">Belongs to the palH/RIM21 family.</text>
</comment>
<feature type="transmembrane region" description="Helical" evidence="8">
    <location>
        <begin position="279"/>
        <end position="299"/>
    </location>
</feature>
<proteinExistence type="inferred from homology"/>
<gene>
    <name evidence="9" type="primary">RIM21</name>
    <name evidence="9" type="ORF">CAAN4_G06062</name>
</gene>
<dbReference type="Pfam" id="PF08733">
    <property type="entry name" value="PalH"/>
    <property type="match status" value="1"/>
</dbReference>
<feature type="compositionally biased region" description="Acidic residues" evidence="7">
    <location>
        <begin position="367"/>
        <end position="385"/>
    </location>
</feature>
<accession>A0ABP0ELT4</accession>
<dbReference type="PANTHER" id="PTHR35779">
    <property type="entry name" value="PH-RESPONSE REGULATOR PROTEIN PALH/RIM21"/>
    <property type="match status" value="1"/>
</dbReference>
<keyword evidence="10" id="KW-1185">Reference proteome</keyword>
<evidence type="ECO:0000313" key="9">
    <source>
        <dbReference type="EMBL" id="CAK7916900.1"/>
    </source>
</evidence>
<feature type="region of interest" description="Disordered" evidence="7">
    <location>
        <begin position="366"/>
        <end position="400"/>
    </location>
</feature>
<evidence type="ECO:0000256" key="1">
    <source>
        <dbReference type="ARBA" id="ARBA00004141"/>
    </source>
</evidence>
<evidence type="ECO:0000256" key="3">
    <source>
        <dbReference type="ARBA" id="ARBA00022989"/>
    </source>
</evidence>
<organism evidence="9 10">
    <name type="scientific">[Candida] anglica</name>
    <dbReference type="NCBI Taxonomy" id="148631"/>
    <lineage>
        <taxon>Eukaryota</taxon>
        <taxon>Fungi</taxon>
        <taxon>Dikarya</taxon>
        <taxon>Ascomycota</taxon>
        <taxon>Saccharomycotina</taxon>
        <taxon>Pichiomycetes</taxon>
        <taxon>Debaryomycetaceae</taxon>
        <taxon>Kurtzmaniella</taxon>
    </lineage>
</organism>
<keyword evidence="2 8" id="KW-0812">Transmembrane</keyword>
<keyword evidence="4 8" id="KW-0472">Membrane</keyword>
<dbReference type="EMBL" id="OZ004259">
    <property type="protein sequence ID" value="CAK7916900.1"/>
    <property type="molecule type" value="Genomic_DNA"/>
</dbReference>
<keyword evidence="3 8" id="KW-1133">Transmembrane helix</keyword>
<feature type="transmembrane region" description="Helical" evidence="8">
    <location>
        <begin position="248"/>
        <end position="267"/>
    </location>
</feature>
<evidence type="ECO:0000256" key="8">
    <source>
        <dbReference type="SAM" id="Phobius"/>
    </source>
</evidence>
<feature type="transmembrane region" description="Helical" evidence="8">
    <location>
        <begin position="130"/>
        <end position="151"/>
    </location>
</feature>
<evidence type="ECO:0000256" key="5">
    <source>
        <dbReference type="ARBA" id="ARBA00038109"/>
    </source>
</evidence>
<comment type="subcellular location">
    <subcellularLocation>
        <location evidence="1">Membrane</location>
        <topology evidence="1">Multi-pass membrane protein</topology>
    </subcellularLocation>
</comment>
<evidence type="ECO:0000256" key="4">
    <source>
        <dbReference type="ARBA" id="ARBA00023136"/>
    </source>
</evidence>
<evidence type="ECO:0000256" key="6">
    <source>
        <dbReference type="ARBA" id="ARBA00040155"/>
    </source>
</evidence>
<dbReference type="Proteomes" id="UP001497600">
    <property type="component" value="Chromosome G"/>
</dbReference>
<feature type="transmembrane region" description="Helical" evidence="8">
    <location>
        <begin position="94"/>
        <end position="121"/>
    </location>
</feature>
<protein>
    <recommendedName>
        <fullName evidence="6">pH-response regulator protein palH/RIM21</fullName>
    </recommendedName>
</protein>
<feature type="transmembrane region" description="Helical" evidence="8">
    <location>
        <begin position="209"/>
        <end position="228"/>
    </location>
</feature>
<dbReference type="InterPro" id="IPR014844">
    <property type="entry name" value="PalH"/>
</dbReference>
<feature type="transmembrane region" description="Helical" evidence="8">
    <location>
        <begin position="311"/>
        <end position="329"/>
    </location>
</feature>
<sequence length="502" mass="56566">MQSKIRLMHWRDPSDDSTHFPSCSQITLPEGVIVSNKIDEAQFIHSAAYRQSCYQDAIPMLDTNVGFIMNQFATPLPLMADSWNSWTLDSDMGAFAYSVVPVVYSISASAVITWFLTIFVLTNYTIKASLLLRASTTLSSIYLLVTTILTIQLLNQQQAEGYLHGAELLDFINTSNVLNILDLIVVILLQINQAQVIMRIFSRQKDKRFTLLVGVVCTLTSQVVWAVTKFHDFRLDDEAGDILPAFIYLVRIAMGVCYAAIISVYIFTKINLIIGNRSLWLLTFLTSVLIYSHVAFFIADVSNSWVSELSEVFSCVTYVICVVIPWEWCNRLNVILRAREKDGLLGRRFYEDELYELDRFELFTENENNDNDNDENDENNNDNDNENSTSQNGPKENHITHSVQGNKIVSLLGKTKSTILNLTDLIIATGLAIPRSVSVSTPPIKVAQGDAIQLENFGSTNARQTTSQVVNEEPDAVGSSRNRRDVFLYSRREVVINFSDSE</sequence>
<dbReference type="PANTHER" id="PTHR35779:SF1">
    <property type="entry name" value="PH-RESPONSE REGULATOR PROTEIN PALH_RIM21"/>
    <property type="match status" value="1"/>
</dbReference>
<feature type="compositionally biased region" description="Polar residues" evidence="7">
    <location>
        <begin position="388"/>
        <end position="400"/>
    </location>
</feature>
<reference evidence="9 10" key="1">
    <citation type="submission" date="2024-01" db="EMBL/GenBank/DDBJ databases">
        <authorList>
            <consortium name="Genoscope - CEA"/>
            <person name="William W."/>
        </authorList>
    </citation>
    <scope>NUCLEOTIDE SEQUENCE [LARGE SCALE GENOMIC DNA]</scope>
    <source>
        <strain evidence="9 10">29B2s-10</strain>
    </source>
</reference>
<name>A0ABP0ELT4_9ASCO</name>